<feature type="region of interest" description="Disordered" evidence="3">
    <location>
        <begin position="153"/>
        <end position="236"/>
    </location>
</feature>
<feature type="compositionally biased region" description="Low complexity" evidence="3">
    <location>
        <begin position="185"/>
        <end position="197"/>
    </location>
</feature>
<comment type="subcellular location">
    <subcellularLocation>
        <location evidence="1">Nucleus</location>
    </subcellularLocation>
</comment>
<dbReference type="OrthoDB" id="5229455at2759"/>
<gene>
    <name evidence="4" type="ORF">S40285_09853</name>
</gene>
<dbReference type="AlphaFoldDB" id="A0A084R2V2"/>
<dbReference type="STRING" id="1283841.A0A084R2V2"/>
<dbReference type="EMBL" id="KL659196">
    <property type="protein sequence ID" value="KFA70537.1"/>
    <property type="molecule type" value="Genomic_DNA"/>
</dbReference>
<dbReference type="GO" id="GO:0003700">
    <property type="term" value="F:DNA-binding transcription factor activity"/>
    <property type="evidence" value="ECO:0007669"/>
    <property type="project" value="TreeGrafter"/>
</dbReference>
<feature type="compositionally biased region" description="Polar residues" evidence="3">
    <location>
        <begin position="67"/>
        <end position="94"/>
    </location>
</feature>
<dbReference type="InterPro" id="IPR021858">
    <property type="entry name" value="Fun_TF"/>
</dbReference>
<evidence type="ECO:0000313" key="5">
    <source>
        <dbReference type="Proteomes" id="UP000028524"/>
    </source>
</evidence>
<dbReference type="GO" id="GO:0000976">
    <property type="term" value="F:transcription cis-regulatory region binding"/>
    <property type="evidence" value="ECO:0007669"/>
    <property type="project" value="TreeGrafter"/>
</dbReference>
<feature type="compositionally biased region" description="Basic residues" evidence="3">
    <location>
        <begin position="203"/>
        <end position="212"/>
    </location>
</feature>
<reference evidence="4 5" key="1">
    <citation type="journal article" date="2014" name="BMC Genomics">
        <title>Comparative genome sequencing reveals chemotype-specific gene clusters in the toxigenic black mold Stachybotrys.</title>
        <authorList>
            <person name="Semeiks J."/>
            <person name="Borek D."/>
            <person name="Otwinowski Z."/>
            <person name="Grishin N.V."/>
        </authorList>
    </citation>
    <scope>NUCLEOTIDE SEQUENCE [LARGE SCALE GENOMIC DNA]</scope>
    <source>
        <strain evidence="4 5">IBT 40285</strain>
    </source>
</reference>
<evidence type="ECO:0000256" key="3">
    <source>
        <dbReference type="SAM" id="MobiDB-lite"/>
    </source>
</evidence>
<dbReference type="OMA" id="WIARANM"/>
<dbReference type="GO" id="GO:0045944">
    <property type="term" value="P:positive regulation of transcription by RNA polymerase II"/>
    <property type="evidence" value="ECO:0007669"/>
    <property type="project" value="TreeGrafter"/>
</dbReference>
<dbReference type="PANTHER" id="PTHR37534:SF43">
    <property type="entry name" value="FINGER DOMAIN PROTEIN, PUTATIVE (AFU_ORTHOLOGUE AFUA_1G01850)-RELATED"/>
    <property type="match status" value="1"/>
</dbReference>
<organism evidence="4 5">
    <name type="scientific">Stachybotrys chlorohalonatus (strain IBT 40285)</name>
    <dbReference type="NCBI Taxonomy" id="1283841"/>
    <lineage>
        <taxon>Eukaryota</taxon>
        <taxon>Fungi</taxon>
        <taxon>Dikarya</taxon>
        <taxon>Ascomycota</taxon>
        <taxon>Pezizomycotina</taxon>
        <taxon>Sordariomycetes</taxon>
        <taxon>Hypocreomycetidae</taxon>
        <taxon>Hypocreales</taxon>
        <taxon>Stachybotryaceae</taxon>
        <taxon>Stachybotrys</taxon>
    </lineage>
</organism>
<protein>
    <recommendedName>
        <fullName evidence="6">Zn(2)-C6 fungal-type domain-containing protein</fullName>
    </recommendedName>
</protein>
<dbReference type="GO" id="GO:0005634">
    <property type="term" value="C:nucleus"/>
    <property type="evidence" value="ECO:0007669"/>
    <property type="project" value="UniProtKB-SubCell"/>
</dbReference>
<dbReference type="PANTHER" id="PTHR37534">
    <property type="entry name" value="TRANSCRIPTIONAL ACTIVATOR PROTEIN UGA3"/>
    <property type="match status" value="1"/>
</dbReference>
<evidence type="ECO:0000256" key="1">
    <source>
        <dbReference type="ARBA" id="ARBA00004123"/>
    </source>
</evidence>
<evidence type="ECO:0008006" key="6">
    <source>
        <dbReference type="Google" id="ProtNLM"/>
    </source>
</evidence>
<sequence>MPRPKQPGAPEPKRRSRNGCCCSKTGEVCDYSIRLIWEGRRVRRPVPSTGDAGISPAQDDNTRKHGSSTVEEQLWSASPLSSAPTLRRAPTSQPFEVEDAGHSRCQPESLSFPNAFNSATCVNQPGSSFPLPYDARAVACPSDLGFPDEQYEDKAGGKGSFPIQGGQLTSTSTEGSLWRSYTHSPPLTRTTAPLPTRGSITKPSRRRHRKTKSGLGSLDFDDANLRPRTQGEPLPALTTMPASLRPHLMSLVSSPMTPGAASSHSDDILYASSWTHNQRYDSPGPWYSGDSDLADSPVPMASPWDIPSAYSHASHQTAFGDSSWESGKFYGYDLGKKDEDIVKNDDANAIFRANYGMRDPSQAAVKYENTFMRTYPDSRIAGVDAEVCSSGIHGQMTAVVIPWNLEPLPDKLQDNPMDLLSNPFRTILAKMAIENDQLLSLVLAYSASHRARLLQTTEPAMRMAQWVEEIFPALRKAVSNTEDPVSNANMATAIMLASLEIISPKAFGRLTDLRHGANKPEEDGDCWFLWSWFAYLDVLGSFTSTAKEMSSPVTWLQDFIYEVVEDMDEMDCIIGCTIRCVSLLAQTAELAGQCDLERIGADRRVWPDWVPSSGVLQQARKLEADLHQSLEMPFRPCRHMQDGRAQDVEVAEMMATNKGLHWGGLLQLQRRVFGKASDHDDVQGPVREILQGLGDIRPGGAAETGFLFPMFTAGCEVVDERERAVLLARFKSIETRGMVQVHRARRLMEKSWQQGRPWETLVENEFVG</sequence>
<dbReference type="Pfam" id="PF11951">
    <property type="entry name" value="Fungal_trans_2"/>
    <property type="match status" value="1"/>
</dbReference>
<dbReference type="InParanoid" id="A0A084R2V2"/>
<keyword evidence="2" id="KW-0539">Nucleus</keyword>
<dbReference type="HOGENOM" id="CLU_425825_0_0_1"/>
<evidence type="ECO:0000313" key="4">
    <source>
        <dbReference type="EMBL" id="KFA70537.1"/>
    </source>
</evidence>
<accession>A0A084R2V2</accession>
<proteinExistence type="predicted"/>
<dbReference type="Proteomes" id="UP000028524">
    <property type="component" value="Unassembled WGS sequence"/>
</dbReference>
<evidence type="ECO:0000256" key="2">
    <source>
        <dbReference type="ARBA" id="ARBA00023242"/>
    </source>
</evidence>
<feature type="compositionally biased region" description="Polar residues" evidence="3">
    <location>
        <begin position="166"/>
        <end position="183"/>
    </location>
</feature>
<keyword evidence="5" id="KW-1185">Reference proteome</keyword>
<name>A0A084R2V2_STAC4</name>
<feature type="region of interest" description="Disordered" evidence="3">
    <location>
        <begin position="44"/>
        <end position="98"/>
    </location>
</feature>